<comment type="caution">
    <text evidence="6">Lacks conserved residue(s) required for the propagation of feature annotation.</text>
</comment>
<evidence type="ECO:0000256" key="5">
    <source>
        <dbReference type="ARBA" id="ARBA00023136"/>
    </source>
</evidence>
<evidence type="ECO:0000313" key="8">
    <source>
        <dbReference type="Proteomes" id="UP000052022"/>
    </source>
</evidence>
<proteinExistence type="inferred from homology"/>
<evidence type="ECO:0000313" key="7">
    <source>
        <dbReference type="EMBL" id="CUH75500.1"/>
    </source>
</evidence>
<dbReference type="EMBL" id="CYSD01000012">
    <property type="protein sequence ID" value="CUH75500.1"/>
    <property type="molecule type" value="Genomic_DNA"/>
</dbReference>
<keyword evidence="8" id="KW-1185">Reference proteome</keyword>
<dbReference type="CDD" id="cd06662">
    <property type="entry name" value="SURF1"/>
    <property type="match status" value="1"/>
</dbReference>
<comment type="similarity">
    <text evidence="2 6">Belongs to the SURF1 family.</text>
</comment>
<evidence type="ECO:0000256" key="1">
    <source>
        <dbReference type="ARBA" id="ARBA00004370"/>
    </source>
</evidence>
<dbReference type="AlphaFoldDB" id="A0A0P1G1C2"/>
<dbReference type="Pfam" id="PF02104">
    <property type="entry name" value="SURF1"/>
    <property type="match status" value="1"/>
</dbReference>
<keyword evidence="5 6" id="KW-0472">Membrane</keyword>
<dbReference type="PANTHER" id="PTHR23427:SF2">
    <property type="entry name" value="SURFEIT LOCUS PROTEIN 1"/>
    <property type="match status" value="1"/>
</dbReference>
<dbReference type="InterPro" id="IPR002994">
    <property type="entry name" value="Surf1/Shy1"/>
</dbReference>
<evidence type="ECO:0000256" key="6">
    <source>
        <dbReference type="RuleBase" id="RU363076"/>
    </source>
</evidence>
<dbReference type="PANTHER" id="PTHR23427">
    <property type="entry name" value="SURFEIT LOCUS PROTEIN"/>
    <property type="match status" value="1"/>
</dbReference>
<dbReference type="GO" id="GO:0005886">
    <property type="term" value="C:plasma membrane"/>
    <property type="evidence" value="ECO:0007669"/>
    <property type="project" value="UniProtKB-SubCell"/>
</dbReference>
<comment type="subcellular location">
    <subcellularLocation>
        <location evidence="6">Cell membrane</location>
        <topology evidence="6">Multi-pass membrane protein</topology>
    </subcellularLocation>
    <subcellularLocation>
        <location evidence="1">Membrane</location>
    </subcellularLocation>
</comment>
<evidence type="ECO:0000256" key="3">
    <source>
        <dbReference type="ARBA" id="ARBA00022692"/>
    </source>
</evidence>
<dbReference type="OrthoDB" id="6079986at2"/>
<feature type="transmembrane region" description="Helical" evidence="6">
    <location>
        <begin position="197"/>
        <end position="219"/>
    </location>
</feature>
<keyword evidence="3 6" id="KW-0812">Transmembrane</keyword>
<dbReference type="InterPro" id="IPR045214">
    <property type="entry name" value="Surf1/Surf4"/>
</dbReference>
<evidence type="ECO:0000256" key="4">
    <source>
        <dbReference type="ARBA" id="ARBA00022989"/>
    </source>
</evidence>
<dbReference type="RefSeq" id="WP_058288554.1">
    <property type="nucleotide sequence ID" value="NZ_CYSD01000012.1"/>
</dbReference>
<reference evidence="7 8" key="1">
    <citation type="submission" date="2015-09" db="EMBL/GenBank/DDBJ databases">
        <authorList>
            <consortium name="Swine Surveillance"/>
        </authorList>
    </citation>
    <scope>NUCLEOTIDE SEQUENCE [LARGE SCALE GENOMIC DNA]</scope>
    <source>
        <strain evidence="7 8">CECT 7557</strain>
    </source>
</reference>
<dbReference type="STRING" id="928856.SAMN04488049_103367"/>
<keyword evidence="4 6" id="KW-1133">Transmembrane helix</keyword>
<dbReference type="Proteomes" id="UP000052022">
    <property type="component" value="Unassembled WGS sequence"/>
</dbReference>
<dbReference type="PROSITE" id="PS50895">
    <property type="entry name" value="SURF1"/>
    <property type="match status" value="1"/>
</dbReference>
<protein>
    <recommendedName>
        <fullName evidence="6">SURF1-like protein</fullName>
    </recommendedName>
</protein>
<gene>
    <name evidence="7" type="ORF">TRM7557_00418</name>
</gene>
<organism evidence="7 8">
    <name type="scientific">Tritonibacter multivorans</name>
    <dbReference type="NCBI Taxonomy" id="928856"/>
    <lineage>
        <taxon>Bacteria</taxon>
        <taxon>Pseudomonadati</taxon>
        <taxon>Pseudomonadota</taxon>
        <taxon>Alphaproteobacteria</taxon>
        <taxon>Rhodobacterales</taxon>
        <taxon>Paracoccaceae</taxon>
        <taxon>Tritonibacter</taxon>
    </lineage>
</organism>
<keyword evidence="6" id="KW-1003">Cell membrane</keyword>
<name>A0A0P1G1C2_9RHOB</name>
<sequence length="232" mass="25187">MARSYFLALVGGLGLVALLSLGIWQLQRLDWKEGVLATITARINETPIALPDAPTPKEDAYRAVTLTGALMPEELHVYWVTSDQGPGYRVISPFVTDQGRRVLLDRGFVTAKAKLDSRSVGAAAVTGNLLWPDEVDSLTPAPDSVGNIWYARDVEAMAAKLGTQPVLIVARDVNMAHAVNSITPLPVSTQNIPNNHLQYAITWFLLALVWAAMTGLFLLRSRKGASAQQLKS</sequence>
<evidence type="ECO:0000256" key="2">
    <source>
        <dbReference type="ARBA" id="ARBA00007165"/>
    </source>
</evidence>
<accession>A0A0P1G1C2</accession>